<gene>
    <name evidence="1" type="ordered locus">Igni_0079</name>
</gene>
<organism evidence="1 2">
    <name type="scientific">Ignicoccus hospitalis (strain KIN4/I / DSM 18386 / JCM 14125)</name>
    <dbReference type="NCBI Taxonomy" id="453591"/>
    <lineage>
        <taxon>Archaea</taxon>
        <taxon>Thermoproteota</taxon>
        <taxon>Thermoprotei</taxon>
        <taxon>Desulfurococcales</taxon>
        <taxon>Desulfurococcaceae</taxon>
        <taxon>Ignicoccus</taxon>
    </lineage>
</organism>
<name>A8A8L1_IGNH4</name>
<dbReference type="Proteomes" id="UP000000262">
    <property type="component" value="Chromosome"/>
</dbReference>
<evidence type="ECO:0000313" key="2">
    <source>
        <dbReference type="Proteomes" id="UP000000262"/>
    </source>
</evidence>
<dbReference type="KEGG" id="iho:Igni_0079"/>
<keyword evidence="1" id="KW-0378">Hydrolase</keyword>
<reference evidence="1 2" key="1">
    <citation type="journal article" date="2008" name="Genome Biol.">
        <title>A genomic analysis of the archaeal system Ignicoccus hospitalis-Nanoarchaeum equitans.</title>
        <authorList>
            <person name="Podar M."/>
            <person name="Anderson I."/>
            <person name="Makarova K.S."/>
            <person name="Elkins J.G."/>
            <person name="Ivanova N."/>
            <person name="Wall M.A."/>
            <person name="Lykidis A."/>
            <person name="Mavromatis K."/>
            <person name="Sun H."/>
            <person name="Hudson M.E."/>
            <person name="Chen W."/>
            <person name="Deciu C."/>
            <person name="Hutchison D."/>
            <person name="Eads J.R."/>
            <person name="Anderson A."/>
            <person name="Fernandes F."/>
            <person name="Szeto E."/>
            <person name="Lapidus A."/>
            <person name="Kyrpides N.C."/>
            <person name="Saier M.H.Jr."/>
            <person name="Richardson P.M."/>
            <person name="Rachel R."/>
            <person name="Huber H."/>
            <person name="Eisen J.A."/>
            <person name="Koonin E.V."/>
            <person name="Keller M."/>
            <person name="Stetter K.O."/>
        </authorList>
    </citation>
    <scope>NUCLEOTIDE SEQUENCE [LARGE SCALE GENOMIC DNA]</scope>
    <source>
        <strain evidence="2">KIN4/I / DSM 18386 / JCM 14125</strain>
    </source>
</reference>
<dbReference type="SUPFAM" id="SSF56281">
    <property type="entry name" value="Metallo-hydrolase/oxidoreductase"/>
    <property type="match status" value="1"/>
</dbReference>
<dbReference type="STRING" id="453591.Igni_0079"/>
<dbReference type="Gene3D" id="3.60.15.10">
    <property type="entry name" value="Ribonuclease Z/Hydroxyacylglutathione hydrolase-like"/>
    <property type="match status" value="1"/>
</dbReference>
<dbReference type="HOGENOM" id="CLU_070010_0_1_2"/>
<sequence length="227" mass="24807">MSPMIYIEGVEVSWLGHDGFKLTDGELTVAIDPFRIVSASNQKADVLFITHEHFDHCSPKDIAQVISPETVIVAPPIAEDCLSVFPNEKVFVAPFEEGEVVGVKFRTVPAYNVNKFRAPGVVFHPKEDGRVGYVFELGGVTFYHAGDTDVIPEMAEVVTDVAMLPVSGVYVMTAEEAAEALKIIKGVQVAIPMHWGTIVGSIDDALRFKELAEALGVKVVVPEREPW</sequence>
<dbReference type="EMBL" id="CP000816">
    <property type="protein sequence ID" value="ABU81263.1"/>
    <property type="molecule type" value="Genomic_DNA"/>
</dbReference>
<dbReference type="InterPro" id="IPR036866">
    <property type="entry name" value="RibonucZ/Hydroxyglut_hydro"/>
</dbReference>
<dbReference type="AlphaFoldDB" id="A8A8L1"/>
<accession>A8A8L1</accession>
<dbReference type="PANTHER" id="PTHR43546">
    <property type="entry name" value="UPF0173 METAL-DEPENDENT HYDROLASE MJ1163-RELATED"/>
    <property type="match status" value="1"/>
</dbReference>
<dbReference type="PhylomeDB" id="A8A8L1"/>
<dbReference type="eggNOG" id="arCOG00497">
    <property type="taxonomic scope" value="Archaea"/>
</dbReference>
<dbReference type="PANTHER" id="PTHR43546:SF8">
    <property type="entry name" value="METALLO-BETA-LACTAMASE DOMAIN-CONTAINING PROTEIN"/>
    <property type="match status" value="1"/>
</dbReference>
<protein>
    <submittedName>
        <fullName evidence="1">Zn-dependent hydrolase of the beta-lactamase fold-like protein</fullName>
    </submittedName>
</protein>
<keyword evidence="2" id="KW-1185">Reference proteome</keyword>
<dbReference type="InterPro" id="IPR050114">
    <property type="entry name" value="UPF0173_UPF0282_UlaG_hydrolase"/>
</dbReference>
<proteinExistence type="predicted"/>
<dbReference type="Pfam" id="PF13483">
    <property type="entry name" value="Lactamase_B_3"/>
    <property type="match status" value="1"/>
</dbReference>
<dbReference type="GO" id="GO:0016787">
    <property type="term" value="F:hydrolase activity"/>
    <property type="evidence" value="ECO:0007669"/>
    <property type="project" value="UniProtKB-KW"/>
</dbReference>
<evidence type="ECO:0000313" key="1">
    <source>
        <dbReference type="EMBL" id="ABU81263.1"/>
    </source>
</evidence>